<name>A0A174L8B9_9FIRM</name>
<dbReference type="Proteomes" id="UP000095544">
    <property type="component" value="Unassembled WGS sequence"/>
</dbReference>
<evidence type="ECO:0000313" key="1">
    <source>
        <dbReference type="EMBL" id="CUP19121.1"/>
    </source>
</evidence>
<dbReference type="OrthoDB" id="9797770at2"/>
<protein>
    <submittedName>
        <fullName evidence="1">Uncharacterized protein</fullName>
    </submittedName>
</protein>
<accession>A0A174L8B9</accession>
<dbReference type="RefSeq" id="WP_055155014.1">
    <property type="nucleotide sequence ID" value="NZ_CYZU01000065.1"/>
</dbReference>
<dbReference type="EMBL" id="CYZU01000065">
    <property type="protein sequence ID" value="CUP19121.1"/>
    <property type="molecule type" value="Genomic_DNA"/>
</dbReference>
<dbReference type="AlphaFoldDB" id="A0A174L8B9"/>
<sequence>MRTIEFTIENIEAFRIGQALEVTEGKLPTSYFYTIEHALGMSGNFKNAERLKTRTGTVVEIKETPRFHVAVLEFDE</sequence>
<organism evidence="1 2">
    <name type="scientific">Faecalicatena contorta</name>
    <dbReference type="NCBI Taxonomy" id="39482"/>
    <lineage>
        <taxon>Bacteria</taxon>
        <taxon>Bacillati</taxon>
        <taxon>Bacillota</taxon>
        <taxon>Clostridia</taxon>
        <taxon>Lachnospirales</taxon>
        <taxon>Lachnospiraceae</taxon>
        <taxon>Faecalicatena</taxon>
    </lineage>
</organism>
<reference evidence="1 2" key="1">
    <citation type="submission" date="2015-09" db="EMBL/GenBank/DDBJ databases">
        <authorList>
            <consortium name="Pathogen Informatics"/>
        </authorList>
    </citation>
    <scope>NUCLEOTIDE SEQUENCE [LARGE SCALE GENOMIC DNA]</scope>
    <source>
        <strain evidence="1 2">2789STDY5834876</strain>
    </source>
</reference>
<proteinExistence type="predicted"/>
<evidence type="ECO:0000313" key="2">
    <source>
        <dbReference type="Proteomes" id="UP000095544"/>
    </source>
</evidence>
<dbReference type="STRING" id="39482.ERS852491_04501"/>
<gene>
    <name evidence="1" type="ORF">ERS852491_04501</name>
</gene>